<protein>
    <submittedName>
        <fullName evidence="1">Uncharacterized protein</fullName>
    </submittedName>
</protein>
<proteinExistence type="predicted"/>
<evidence type="ECO:0000313" key="1">
    <source>
        <dbReference type="EMBL" id="RNA19759.1"/>
    </source>
</evidence>
<keyword evidence="2" id="KW-1185">Reference proteome</keyword>
<accession>A0A3M7R8H4</accession>
<evidence type="ECO:0000313" key="2">
    <source>
        <dbReference type="Proteomes" id="UP000276133"/>
    </source>
</evidence>
<gene>
    <name evidence="1" type="ORF">BpHYR1_052497</name>
</gene>
<dbReference type="Proteomes" id="UP000276133">
    <property type="component" value="Unassembled WGS sequence"/>
</dbReference>
<organism evidence="1 2">
    <name type="scientific">Brachionus plicatilis</name>
    <name type="common">Marine rotifer</name>
    <name type="synonym">Brachionus muelleri</name>
    <dbReference type="NCBI Taxonomy" id="10195"/>
    <lineage>
        <taxon>Eukaryota</taxon>
        <taxon>Metazoa</taxon>
        <taxon>Spiralia</taxon>
        <taxon>Gnathifera</taxon>
        <taxon>Rotifera</taxon>
        <taxon>Eurotatoria</taxon>
        <taxon>Monogononta</taxon>
        <taxon>Pseudotrocha</taxon>
        <taxon>Ploima</taxon>
        <taxon>Brachionidae</taxon>
        <taxon>Brachionus</taxon>
    </lineage>
</organism>
<name>A0A3M7R8H4_BRAPC</name>
<sequence>MWIRCECVYFPPQYHSIREKGVLARHNSLKKYLTDEKRYFSKGTLKSILPGLTAINSKPKHSIVAFFLKDINDLN</sequence>
<dbReference type="AlphaFoldDB" id="A0A3M7R8H4"/>
<dbReference type="EMBL" id="REGN01003982">
    <property type="protein sequence ID" value="RNA19759.1"/>
    <property type="molecule type" value="Genomic_DNA"/>
</dbReference>
<comment type="caution">
    <text evidence="1">The sequence shown here is derived from an EMBL/GenBank/DDBJ whole genome shotgun (WGS) entry which is preliminary data.</text>
</comment>
<reference evidence="1 2" key="1">
    <citation type="journal article" date="2018" name="Sci. Rep.">
        <title>Genomic signatures of local adaptation to the degree of environmental predictability in rotifers.</title>
        <authorList>
            <person name="Franch-Gras L."/>
            <person name="Hahn C."/>
            <person name="Garcia-Roger E.M."/>
            <person name="Carmona M.J."/>
            <person name="Serra M."/>
            <person name="Gomez A."/>
        </authorList>
    </citation>
    <scope>NUCLEOTIDE SEQUENCE [LARGE SCALE GENOMIC DNA]</scope>
    <source>
        <strain evidence="1">HYR1</strain>
    </source>
</reference>